<evidence type="ECO:0000313" key="2">
    <source>
        <dbReference type="EMBL" id="UOF91977.1"/>
    </source>
</evidence>
<reference evidence="2" key="1">
    <citation type="submission" date="2021-12" db="EMBL/GenBank/DDBJ databases">
        <title>Alicyclobacillaceae gen. nov., sp. nov., isolated from chalcocite enrichment system.</title>
        <authorList>
            <person name="Jiang Z."/>
        </authorList>
    </citation>
    <scope>NUCLEOTIDE SEQUENCE</scope>
    <source>
        <strain evidence="2">MYW30-H2</strain>
    </source>
</reference>
<dbReference type="InterPro" id="IPR050266">
    <property type="entry name" value="AB_hydrolase_sf"/>
</dbReference>
<dbReference type="PANTHER" id="PTHR43798:SF28">
    <property type="entry name" value="AB HYDROLASE-1 DOMAIN-CONTAINING PROTEIN"/>
    <property type="match status" value="1"/>
</dbReference>
<name>A0ABY4CNB3_9BACL</name>
<organism evidence="2 3">
    <name type="scientific">Fodinisporobacter ferrooxydans</name>
    <dbReference type="NCBI Taxonomy" id="2901836"/>
    <lineage>
        <taxon>Bacteria</taxon>
        <taxon>Bacillati</taxon>
        <taxon>Bacillota</taxon>
        <taxon>Bacilli</taxon>
        <taxon>Bacillales</taxon>
        <taxon>Alicyclobacillaceae</taxon>
        <taxon>Fodinisporobacter</taxon>
    </lineage>
</organism>
<keyword evidence="2" id="KW-0378">Hydrolase</keyword>
<feature type="domain" description="AB hydrolase-1" evidence="1">
    <location>
        <begin position="12"/>
        <end position="121"/>
    </location>
</feature>
<dbReference type="InterPro" id="IPR029058">
    <property type="entry name" value="AB_hydrolase_fold"/>
</dbReference>
<dbReference type="Proteomes" id="UP000830167">
    <property type="component" value="Chromosome"/>
</dbReference>
<dbReference type="RefSeq" id="WP_347438661.1">
    <property type="nucleotide sequence ID" value="NZ_CP089291.1"/>
</dbReference>
<dbReference type="Pfam" id="PF00561">
    <property type="entry name" value="Abhydrolase_1"/>
    <property type="match status" value="1"/>
</dbReference>
<dbReference type="PANTHER" id="PTHR43798">
    <property type="entry name" value="MONOACYLGLYCEROL LIPASE"/>
    <property type="match status" value="1"/>
</dbReference>
<evidence type="ECO:0000259" key="1">
    <source>
        <dbReference type="Pfam" id="PF00561"/>
    </source>
</evidence>
<proteinExistence type="predicted"/>
<sequence>MMNIYSFGQGQAIIFIHGLVGNHNAFRKEMAELSTDYHVLSYDLLGHGEDRGVEVSFTLEDLLQQLHQVFQKSGIEQAHLCSLCFSSYIANAYAYRYPTKVLSLMHIGGHYNNPSPLFDTFQSIGDIQSLPYEEWIYQIATKINWNSPYAEESIEIFTQYARKIHPSVLKQAFQIRLQSDIKELLKEIKHPVMWIMGEYDYLYKSAIYDLHQIVPHVHYVEVPSAGHVVQAYQSRLLIDIYKQFLSKIQIKGDMVVRSI</sequence>
<dbReference type="GO" id="GO:0016787">
    <property type="term" value="F:hydrolase activity"/>
    <property type="evidence" value="ECO:0007669"/>
    <property type="project" value="UniProtKB-KW"/>
</dbReference>
<protein>
    <submittedName>
        <fullName evidence="2">Alpha/beta hydrolase</fullName>
    </submittedName>
</protein>
<dbReference type="InterPro" id="IPR000073">
    <property type="entry name" value="AB_hydrolase_1"/>
</dbReference>
<dbReference type="SUPFAM" id="SSF53474">
    <property type="entry name" value="alpha/beta-Hydrolases"/>
    <property type="match status" value="1"/>
</dbReference>
<accession>A0ABY4CNB3</accession>
<dbReference type="EMBL" id="CP089291">
    <property type="protein sequence ID" value="UOF91977.1"/>
    <property type="molecule type" value="Genomic_DNA"/>
</dbReference>
<dbReference type="Gene3D" id="3.40.50.1820">
    <property type="entry name" value="alpha/beta hydrolase"/>
    <property type="match status" value="1"/>
</dbReference>
<evidence type="ECO:0000313" key="3">
    <source>
        <dbReference type="Proteomes" id="UP000830167"/>
    </source>
</evidence>
<keyword evidence="3" id="KW-1185">Reference proteome</keyword>
<gene>
    <name evidence="2" type="ORF">LSG31_07005</name>
</gene>